<evidence type="ECO:0000313" key="2">
    <source>
        <dbReference type="EMBL" id="MBN8743396.1"/>
    </source>
</evidence>
<comment type="caution">
    <text evidence="2">The sequence shown here is derived from an EMBL/GenBank/DDBJ whole genome shotgun (WGS) entry which is preliminary data.</text>
</comment>
<dbReference type="InterPro" id="IPR005146">
    <property type="entry name" value="B3/B4_tRNA-bd"/>
</dbReference>
<dbReference type="GO" id="GO:0004826">
    <property type="term" value="F:phenylalanine-tRNA ligase activity"/>
    <property type="evidence" value="ECO:0007669"/>
    <property type="project" value="InterPro"/>
</dbReference>
<dbReference type="PANTHER" id="PTHR39209:SF2">
    <property type="entry name" value="CYTOPLASMIC PROTEIN"/>
    <property type="match status" value="1"/>
</dbReference>
<dbReference type="RefSeq" id="WP_276728118.1">
    <property type="nucleotide sequence ID" value="NZ_JAFKMR010000011.1"/>
</dbReference>
<name>A0A8I1MTB6_THIA3</name>
<protein>
    <recommendedName>
        <fullName evidence="1">B3/B4 tRNA-binding domain-containing protein</fullName>
    </recommendedName>
</protein>
<sequence length="224" mass="24601">MLFSYSLSLRDEFPELSTGVLHVQGICPIAETDVANYVAQLTTLGRQRIAAGTEADLPEIQAWRRVFSRMGLKPTQYRCASEALLRRLRKEGDLPSVLPFVDLCNAVSAAFAIPVAAFDLDRVAGGLVVRRATGTERYDTFSGEIEHPEAGEVIFADAKSRAHARRWTNRQSAYSAVSSQTHNVLIVAEAMHGTAKQDVSRLIVSLTETIRQLWPAASVREGTS</sequence>
<feature type="domain" description="B3/B4 tRNA-binding" evidence="1">
    <location>
        <begin position="61"/>
        <end position="208"/>
    </location>
</feature>
<proteinExistence type="predicted"/>
<evidence type="ECO:0000313" key="3">
    <source>
        <dbReference type="Proteomes" id="UP000664800"/>
    </source>
</evidence>
<gene>
    <name evidence="2" type="ORF">J0I24_03730</name>
</gene>
<dbReference type="SUPFAM" id="SSF56037">
    <property type="entry name" value="PheT/TilS domain"/>
    <property type="match status" value="1"/>
</dbReference>
<reference evidence="2" key="1">
    <citation type="submission" date="2021-02" db="EMBL/GenBank/DDBJ databases">
        <title>Thiocyanate and organic carbon inputs drive convergent selection for specific autotrophic Afipia and Thiobacillus strains within complex microbiomes.</title>
        <authorList>
            <person name="Huddy R.J."/>
            <person name="Sachdeva R."/>
            <person name="Kadzinga F."/>
            <person name="Kantor R.S."/>
            <person name="Harrison S.T.L."/>
            <person name="Banfield J.F."/>
        </authorList>
    </citation>
    <scope>NUCLEOTIDE SEQUENCE</scope>
    <source>
        <strain evidence="2">SCN18_13_7_16_R3_B_64_19</strain>
    </source>
</reference>
<dbReference type="AlphaFoldDB" id="A0A8I1MTB6"/>
<dbReference type="PANTHER" id="PTHR39209">
    <property type="match status" value="1"/>
</dbReference>
<dbReference type="Proteomes" id="UP000664800">
    <property type="component" value="Unassembled WGS sequence"/>
</dbReference>
<accession>A0A8I1MTB6</accession>
<evidence type="ECO:0000259" key="1">
    <source>
        <dbReference type="SMART" id="SM00873"/>
    </source>
</evidence>
<dbReference type="Gene3D" id="3.50.40.10">
    <property type="entry name" value="Phenylalanyl-trna Synthetase, Chain B, domain 3"/>
    <property type="match status" value="1"/>
</dbReference>
<organism evidence="2 3">
    <name type="scientific">Thiomonas arsenitoxydans (strain DSM 22701 / CIP 110005 / 3As)</name>
    <dbReference type="NCBI Taxonomy" id="426114"/>
    <lineage>
        <taxon>Bacteria</taxon>
        <taxon>Pseudomonadati</taxon>
        <taxon>Pseudomonadota</taxon>
        <taxon>Betaproteobacteria</taxon>
        <taxon>Burkholderiales</taxon>
        <taxon>Thiomonas</taxon>
    </lineage>
</organism>
<dbReference type="GO" id="GO:0003723">
    <property type="term" value="F:RNA binding"/>
    <property type="evidence" value="ECO:0007669"/>
    <property type="project" value="InterPro"/>
</dbReference>
<dbReference type="InterPro" id="IPR020825">
    <property type="entry name" value="Phe-tRNA_synthase-like_B3/B4"/>
</dbReference>
<dbReference type="EMBL" id="JAFKMR010000011">
    <property type="protein sequence ID" value="MBN8743396.1"/>
    <property type="molecule type" value="Genomic_DNA"/>
</dbReference>
<dbReference type="Pfam" id="PF03483">
    <property type="entry name" value="B3_4"/>
    <property type="match status" value="1"/>
</dbReference>
<dbReference type="SMART" id="SM00873">
    <property type="entry name" value="B3_4"/>
    <property type="match status" value="1"/>
</dbReference>